<comment type="similarity">
    <text evidence="2">Belongs to the PRP18 family.</text>
</comment>
<proteinExistence type="inferred from homology"/>
<keyword evidence="10" id="KW-0813">Transport</keyword>
<keyword evidence="11" id="KW-1185">Reference proteome</keyword>
<comment type="subcellular location">
    <subcellularLocation>
        <location evidence="1">Nucleus</location>
    </subcellularLocation>
</comment>
<evidence type="ECO:0000256" key="4">
    <source>
        <dbReference type="ARBA" id="ARBA00022664"/>
    </source>
</evidence>
<protein>
    <recommendedName>
        <fullName evidence="3">Pre-mRNA-splicing factor 18</fullName>
    </recommendedName>
</protein>
<evidence type="ECO:0000256" key="5">
    <source>
        <dbReference type="ARBA" id="ARBA00022728"/>
    </source>
</evidence>
<feature type="domain" description="Prp18" evidence="9">
    <location>
        <begin position="128"/>
        <end position="264"/>
    </location>
</feature>
<dbReference type="Pfam" id="PF02840">
    <property type="entry name" value="Prp18"/>
    <property type="match status" value="1"/>
</dbReference>
<evidence type="ECO:0000256" key="1">
    <source>
        <dbReference type="ARBA" id="ARBA00004123"/>
    </source>
</evidence>
<evidence type="ECO:0000256" key="3">
    <source>
        <dbReference type="ARBA" id="ARBA00018242"/>
    </source>
</evidence>
<dbReference type="Gene3D" id="1.20.940.10">
    <property type="entry name" value="Functional domain of the splicing factor Prp18"/>
    <property type="match status" value="1"/>
</dbReference>
<evidence type="ECO:0000256" key="7">
    <source>
        <dbReference type="ARBA" id="ARBA00023242"/>
    </source>
</evidence>
<dbReference type="GO" id="GO:0000350">
    <property type="term" value="P:generation of catalytic spliceosome for second transesterification step"/>
    <property type="evidence" value="ECO:0007669"/>
    <property type="project" value="TreeGrafter"/>
</dbReference>
<evidence type="ECO:0000256" key="2">
    <source>
        <dbReference type="ARBA" id="ARBA00008137"/>
    </source>
</evidence>
<dbReference type="InterPro" id="IPR039979">
    <property type="entry name" value="PRPF18"/>
</dbReference>
<dbReference type="GO" id="GO:0034220">
    <property type="term" value="P:monoatomic ion transmembrane transport"/>
    <property type="evidence" value="ECO:0007669"/>
    <property type="project" value="UniProtKB-KW"/>
</dbReference>
<keyword evidence="4" id="KW-0507">mRNA processing</keyword>
<keyword evidence="10" id="KW-0407">Ion channel</keyword>
<keyword evidence="5" id="KW-0747">Spliceosome</keyword>
<evidence type="ECO:0000259" key="9">
    <source>
        <dbReference type="Pfam" id="PF02840"/>
    </source>
</evidence>
<dbReference type="OrthoDB" id="10261918at2759"/>
<gene>
    <name evidence="10" type="ORF">TRFO_07203</name>
</gene>
<evidence type="ECO:0000313" key="10">
    <source>
        <dbReference type="EMBL" id="OHT02348.1"/>
    </source>
</evidence>
<dbReference type="GeneID" id="94828246"/>
<keyword evidence="6" id="KW-0508">mRNA splicing</keyword>
<evidence type="ECO:0000256" key="6">
    <source>
        <dbReference type="ARBA" id="ARBA00023187"/>
    </source>
</evidence>
<evidence type="ECO:0000256" key="8">
    <source>
        <dbReference type="SAM" id="Coils"/>
    </source>
</evidence>
<dbReference type="AlphaFoldDB" id="A0A1J4JXT4"/>
<dbReference type="EMBL" id="MLAK01000871">
    <property type="protein sequence ID" value="OHT02348.1"/>
    <property type="molecule type" value="Genomic_DNA"/>
</dbReference>
<organism evidence="10 11">
    <name type="scientific">Tritrichomonas foetus</name>
    <dbReference type="NCBI Taxonomy" id="1144522"/>
    <lineage>
        <taxon>Eukaryota</taxon>
        <taxon>Metamonada</taxon>
        <taxon>Parabasalia</taxon>
        <taxon>Tritrichomonadida</taxon>
        <taxon>Tritrichomonadidae</taxon>
        <taxon>Tritrichomonas</taxon>
    </lineage>
</organism>
<dbReference type="RefSeq" id="XP_068355484.1">
    <property type="nucleotide sequence ID" value="XM_068493542.1"/>
</dbReference>
<dbReference type="GO" id="GO:0046540">
    <property type="term" value="C:U4/U6 x U5 tri-snRNP complex"/>
    <property type="evidence" value="ECO:0007669"/>
    <property type="project" value="TreeGrafter"/>
</dbReference>
<dbReference type="Proteomes" id="UP000179807">
    <property type="component" value="Unassembled WGS sequence"/>
</dbReference>
<feature type="coiled-coil region" evidence="8">
    <location>
        <begin position="2"/>
        <end position="65"/>
    </location>
</feature>
<keyword evidence="8" id="KW-0175">Coiled coil</keyword>
<dbReference type="PANTHER" id="PTHR13007:SF19">
    <property type="entry name" value="PRE-MRNA-SPLICING FACTOR 18"/>
    <property type="match status" value="1"/>
</dbReference>
<comment type="caution">
    <text evidence="10">The sequence shown here is derived from an EMBL/GenBank/DDBJ whole genome shotgun (WGS) entry which is preliminary data.</text>
</comment>
<name>A0A1J4JXT4_9EUKA</name>
<accession>A0A1J4JXT4</accession>
<keyword evidence="10" id="KW-0406">Ion transport</keyword>
<dbReference type="GO" id="GO:0005682">
    <property type="term" value="C:U5 snRNP"/>
    <property type="evidence" value="ECO:0007669"/>
    <property type="project" value="TreeGrafter"/>
</dbReference>
<dbReference type="PANTHER" id="PTHR13007">
    <property type="entry name" value="PRE-MRNA SPLICING FACTOR-RELATED"/>
    <property type="match status" value="1"/>
</dbReference>
<dbReference type="SUPFAM" id="SSF47938">
    <property type="entry name" value="Functional domain of the splicing factor Prp18"/>
    <property type="match status" value="1"/>
</dbReference>
<dbReference type="GO" id="GO:0071021">
    <property type="term" value="C:U2-type post-spliceosomal complex"/>
    <property type="evidence" value="ECO:0007669"/>
    <property type="project" value="TreeGrafter"/>
</dbReference>
<keyword evidence="7" id="KW-0539">Nucleus</keyword>
<sequence>MLNSLSALKARAKKQIENARRQMPLDRSNVNPGVDAEKLRQMKIEEEIRQKEEEERQKRQKILQEAYEILPTEFDEETAKKVNVQYTDSWARIISNLKRQVDSSKDLRTLMTDPSVYEEQEDDNHAVKFFKGIINEWRERLFALPDDELAQKKNEVIIMWYCIFSLQPLFEGLNSHSLSRDISVETQEIANELKKLNFKKAMDHYNNMAIGNSLWPIGITQYSIHWKFSCDLIDSDRMLHLFNSEPARNAIISIKRLMSKYEEFHKNFISS</sequence>
<dbReference type="InterPro" id="IPR004098">
    <property type="entry name" value="Prp18"/>
</dbReference>
<dbReference type="VEuPathDB" id="TrichDB:TRFO_07203"/>
<reference evidence="10" key="1">
    <citation type="submission" date="2016-10" db="EMBL/GenBank/DDBJ databases">
        <authorList>
            <person name="Benchimol M."/>
            <person name="Almeida L.G."/>
            <person name="Vasconcelos A.T."/>
            <person name="Perreira-Neves A."/>
            <person name="Rosa I.A."/>
            <person name="Tasca T."/>
            <person name="Bogo M.R."/>
            <person name="de Souza W."/>
        </authorList>
    </citation>
    <scope>NUCLEOTIDE SEQUENCE [LARGE SCALE GENOMIC DNA]</scope>
    <source>
        <strain evidence="10">K</strain>
    </source>
</reference>
<evidence type="ECO:0000313" key="11">
    <source>
        <dbReference type="Proteomes" id="UP000179807"/>
    </source>
</evidence>